<comment type="caution">
    <text evidence="1">The sequence shown here is derived from an EMBL/GenBank/DDBJ whole genome shotgun (WGS) entry which is preliminary data.</text>
</comment>
<organism evidence="1">
    <name type="scientific">marine sediment metagenome</name>
    <dbReference type="NCBI Taxonomy" id="412755"/>
    <lineage>
        <taxon>unclassified sequences</taxon>
        <taxon>metagenomes</taxon>
        <taxon>ecological metagenomes</taxon>
    </lineage>
</organism>
<reference evidence="1" key="1">
    <citation type="journal article" date="2014" name="Front. Microbiol.">
        <title>High frequency of phylogenetically diverse reductive dehalogenase-homologous genes in deep subseafloor sedimentary metagenomes.</title>
        <authorList>
            <person name="Kawai M."/>
            <person name="Futagami T."/>
            <person name="Toyoda A."/>
            <person name="Takaki Y."/>
            <person name="Nishi S."/>
            <person name="Hori S."/>
            <person name="Arai W."/>
            <person name="Tsubouchi T."/>
            <person name="Morono Y."/>
            <person name="Uchiyama I."/>
            <person name="Ito T."/>
            <person name="Fujiyama A."/>
            <person name="Inagaki F."/>
            <person name="Takami H."/>
        </authorList>
    </citation>
    <scope>NUCLEOTIDE SEQUENCE</scope>
    <source>
        <strain evidence="1">Expedition CK06-06</strain>
    </source>
</reference>
<proteinExistence type="predicted"/>
<protein>
    <submittedName>
        <fullName evidence="1">Uncharacterized protein</fullName>
    </submittedName>
</protein>
<dbReference type="EMBL" id="BARS01005471">
    <property type="protein sequence ID" value="GAF73962.1"/>
    <property type="molecule type" value="Genomic_DNA"/>
</dbReference>
<accession>X0SDK8</accession>
<sequence length="57" mass="6721">MFIVYWNMIAITCVFTSDEADDYVNTIAHRERVSISEFMTSWVDEDEDLYYSIASRA</sequence>
<name>X0SDK8_9ZZZZ</name>
<dbReference type="AlphaFoldDB" id="X0SDK8"/>
<gene>
    <name evidence="1" type="ORF">S01H1_10739</name>
</gene>
<evidence type="ECO:0000313" key="1">
    <source>
        <dbReference type="EMBL" id="GAF73962.1"/>
    </source>
</evidence>